<feature type="non-terminal residue" evidence="1">
    <location>
        <position position="1"/>
    </location>
</feature>
<proteinExistence type="predicted"/>
<accession>A0ACB8QI76</accession>
<protein>
    <submittedName>
        <fullName evidence="1">Restriction endonuclease type II-like protein</fullName>
    </submittedName>
</protein>
<dbReference type="Proteomes" id="UP000814128">
    <property type="component" value="Unassembled WGS sequence"/>
</dbReference>
<comment type="caution">
    <text evidence="1">The sequence shown here is derived from an EMBL/GenBank/DDBJ whole genome shotgun (WGS) entry which is preliminary data.</text>
</comment>
<sequence length="355" mass="39310">AMATSSSIANKPKPPVVQPGASGGNVIINTRQRLNPVVELIRNVGKEYGEIPADFQVGKTTGVLFLSLRYHRLHPEYIHTRIEGIKGSYNLRVLLLMCDVTDHQDPIRELTKMCIINDITVIVAWSADEAGAYLSTYKQYERKPPNMIKERVERESGAIMRAALTSISKVNKNDVETLKTSFGSFANIARASADQLTQLPGFGPKKVARMKDAFERPFRNGATSSLQSAEAEQSTRAASTSRASSQLSPLSPSQLSQRALNNKGKDKAMDIDVDDIPSPPTRRPLVSSRSHHESPTWDIGLDLNTPSPPHVLARESLAKKRDREPSPIWDIELDLNPSDVEDLDEQEPVNKRRKG</sequence>
<evidence type="ECO:0000313" key="2">
    <source>
        <dbReference type="Proteomes" id="UP000814128"/>
    </source>
</evidence>
<gene>
    <name evidence="1" type="ORF">K488DRAFT_52992</name>
</gene>
<name>A0ACB8QI76_9AGAM</name>
<dbReference type="EMBL" id="MU273596">
    <property type="protein sequence ID" value="KAI0031011.1"/>
    <property type="molecule type" value="Genomic_DNA"/>
</dbReference>
<organism evidence="1 2">
    <name type="scientific">Vararia minispora EC-137</name>
    <dbReference type="NCBI Taxonomy" id="1314806"/>
    <lineage>
        <taxon>Eukaryota</taxon>
        <taxon>Fungi</taxon>
        <taxon>Dikarya</taxon>
        <taxon>Basidiomycota</taxon>
        <taxon>Agaricomycotina</taxon>
        <taxon>Agaricomycetes</taxon>
        <taxon>Russulales</taxon>
        <taxon>Lachnocladiaceae</taxon>
        <taxon>Vararia</taxon>
    </lineage>
</organism>
<keyword evidence="2" id="KW-1185">Reference proteome</keyword>
<reference evidence="1" key="1">
    <citation type="submission" date="2021-02" db="EMBL/GenBank/DDBJ databases">
        <authorList>
            <consortium name="DOE Joint Genome Institute"/>
            <person name="Ahrendt S."/>
            <person name="Looney B.P."/>
            <person name="Miyauchi S."/>
            <person name="Morin E."/>
            <person name="Drula E."/>
            <person name="Courty P.E."/>
            <person name="Chicoki N."/>
            <person name="Fauchery L."/>
            <person name="Kohler A."/>
            <person name="Kuo A."/>
            <person name="Labutti K."/>
            <person name="Pangilinan J."/>
            <person name="Lipzen A."/>
            <person name="Riley R."/>
            <person name="Andreopoulos W."/>
            <person name="He G."/>
            <person name="Johnson J."/>
            <person name="Barry K.W."/>
            <person name="Grigoriev I.V."/>
            <person name="Nagy L."/>
            <person name="Hibbett D."/>
            <person name="Henrissat B."/>
            <person name="Matheny P.B."/>
            <person name="Labbe J."/>
            <person name="Martin F."/>
        </authorList>
    </citation>
    <scope>NUCLEOTIDE SEQUENCE</scope>
    <source>
        <strain evidence="1">EC-137</strain>
    </source>
</reference>
<evidence type="ECO:0000313" key="1">
    <source>
        <dbReference type="EMBL" id="KAI0031011.1"/>
    </source>
</evidence>
<reference evidence="1" key="2">
    <citation type="journal article" date="2022" name="New Phytol.">
        <title>Evolutionary transition to the ectomycorrhizal habit in the genomes of a hyperdiverse lineage of mushroom-forming fungi.</title>
        <authorList>
            <person name="Looney B."/>
            <person name="Miyauchi S."/>
            <person name="Morin E."/>
            <person name="Drula E."/>
            <person name="Courty P.E."/>
            <person name="Kohler A."/>
            <person name="Kuo A."/>
            <person name="LaButti K."/>
            <person name="Pangilinan J."/>
            <person name="Lipzen A."/>
            <person name="Riley R."/>
            <person name="Andreopoulos W."/>
            <person name="He G."/>
            <person name="Johnson J."/>
            <person name="Nolan M."/>
            <person name="Tritt A."/>
            <person name="Barry K.W."/>
            <person name="Grigoriev I.V."/>
            <person name="Nagy L.G."/>
            <person name="Hibbett D."/>
            <person name="Henrissat B."/>
            <person name="Matheny P.B."/>
            <person name="Labbe J."/>
            <person name="Martin F.M."/>
        </authorList>
    </citation>
    <scope>NUCLEOTIDE SEQUENCE</scope>
    <source>
        <strain evidence="1">EC-137</strain>
    </source>
</reference>